<evidence type="ECO:0000313" key="2">
    <source>
        <dbReference type="EMBL" id="CAB4139828.1"/>
    </source>
</evidence>
<name>A0A6J5LZI7_9CAUD</name>
<dbReference type="InterPro" id="IPR043732">
    <property type="entry name" value="DUF5675"/>
</dbReference>
<organism evidence="2">
    <name type="scientific">uncultured Caudovirales phage</name>
    <dbReference type="NCBI Taxonomy" id="2100421"/>
    <lineage>
        <taxon>Viruses</taxon>
        <taxon>Duplodnaviria</taxon>
        <taxon>Heunggongvirae</taxon>
        <taxon>Uroviricota</taxon>
        <taxon>Caudoviricetes</taxon>
        <taxon>Peduoviridae</taxon>
        <taxon>Maltschvirus</taxon>
        <taxon>Maltschvirus maltsch</taxon>
    </lineage>
</organism>
<dbReference type="EMBL" id="LR796367">
    <property type="protein sequence ID" value="CAB4139828.1"/>
    <property type="molecule type" value="Genomic_DNA"/>
</dbReference>
<sequence>MIIELIRVAQSDKGTFGVLVKEGIPVCVTCEDPWNENKRGISCIPEGAYSVMPHSGEKYKNVWRLREVPGRSDILIHNGNSIADTRGCILVGKGFSWASITNSRETLDYLRGVLPGNFTLQIKNAFRKEKSNA</sequence>
<gene>
    <name evidence="2" type="ORF">UFOVP353_49</name>
</gene>
<reference evidence="2" key="1">
    <citation type="submission" date="2020-04" db="EMBL/GenBank/DDBJ databases">
        <authorList>
            <person name="Chiriac C."/>
            <person name="Salcher M."/>
            <person name="Ghai R."/>
            <person name="Kavagutti S V."/>
        </authorList>
    </citation>
    <scope>NUCLEOTIDE SEQUENCE</scope>
</reference>
<evidence type="ECO:0000259" key="1">
    <source>
        <dbReference type="Pfam" id="PF18925"/>
    </source>
</evidence>
<proteinExistence type="predicted"/>
<dbReference type="Pfam" id="PF18925">
    <property type="entry name" value="DUF5675"/>
    <property type="match status" value="1"/>
</dbReference>
<feature type="domain" description="DUF5675" evidence="1">
    <location>
        <begin position="5"/>
        <end position="111"/>
    </location>
</feature>
<accession>A0A6J5LZI7</accession>
<protein>
    <recommendedName>
        <fullName evidence="1">DUF5675 domain-containing protein</fullName>
    </recommendedName>
</protein>